<reference evidence="1 2" key="1">
    <citation type="submission" date="2018-11" db="EMBL/GenBank/DDBJ databases">
        <title>Draft genome of Simplicispira Flexivirga sp. BO-16.</title>
        <authorList>
            <person name="Im W.T."/>
        </authorList>
    </citation>
    <scope>NUCLEOTIDE SEQUENCE [LARGE SCALE GENOMIC DNA]</scope>
    <source>
        <strain evidence="1 2">BO-16</strain>
    </source>
</reference>
<name>A0A3M9MHM7_9MICO</name>
<accession>A0A3M9MHM7</accession>
<protein>
    <submittedName>
        <fullName evidence="1">Uncharacterized protein</fullName>
    </submittedName>
</protein>
<dbReference type="EMBL" id="RJJQ01000001">
    <property type="protein sequence ID" value="RNI25080.1"/>
    <property type="molecule type" value="Genomic_DNA"/>
</dbReference>
<keyword evidence="2" id="KW-1185">Reference proteome</keyword>
<evidence type="ECO:0000313" key="1">
    <source>
        <dbReference type="EMBL" id="RNI25080.1"/>
    </source>
</evidence>
<gene>
    <name evidence="1" type="ORF">EFY87_00010</name>
</gene>
<evidence type="ECO:0000313" key="2">
    <source>
        <dbReference type="Proteomes" id="UP000271678"/>
    </source>
</evidence>
<proteinExistence type="predicted"/>
<organism evidence="1 2">
    <name type="scientific">Flexivirga caeni</name>
    <dbReference type="NCBI Taxonomy" id="2294115"/>
    <lineage>
        <taxon>Bacteria</taxon>
        <taxon>Bacillati</taxon>
        <taxon>Actinomycetota</taxon>
        <taxon>Actinomycetes</taxon>
        <taxon>Micrococcales</taxon>
        <taxon>Dermacoccaceae</taxon>
        <taxon>Flexivirga</taxon>
    </lineage>
</organism>
<comment type="caution">
    <text evidence="1">The sequence shown here is derived from an EMBL/GenBank/DDBJ whole genome shotgun (WGS) entry which is preliminary data.</text>
</comment>
<dbReference type="AlphaFoldDB" id="A0A3M9MHM7"/>
<dbReference type="Proteomes" id="UP000271678">
    <property type="component" value="Unassembled WGS sequence"/>
</dbReference>
<sequence>MPAVEMPPPQERASTLTLHTLTRIVADAYDTGTVARILDAEESHIRKRVAQRTLLSVATSEGIKFPRFQFEKDHVLPGWEIVAPRFPTDAHPVAIESFLARISEDLEIGNQPVSPRAWLLSGGSPETVAELVDDAYQIA</sequence>